<sequence length="194" mass="21183">MLRILAVTSAIAGLTVSTALADPQPFEFDRTHTEIRATWDHQGYSHQSLVLTAFEADMSIDLEDPSASHIDVVFALDGGLWVGADQDDFVEHLESADLFHIAEFPTARFVSTDFETDNGEQGTMRGELTMLGQTHEVSLWVELRKVGETRDGRTKLGLNANTTLSRSQWGMDYAVPAVSDAIGITIEAELVSAG</sequence>
<dbReference type="EMBL" id="BSFE01000016">
    <property type="protein sequence ID" value="GLK53969.1"/>
    <property type="molecule type" value="Genomic_DNA"/>
</dbReference>
<dbReference type="AlphaFoldDB" id="A0A9W6MQF8"/>
<evidence type="ECO:0000259" key="2">
    <source>
        <dbReference type="SMART" id="SM00867"/>
    </source>
</evidence>
<feature type="domain" description="Lipid/polyisoprenoid-binding YceI-like" evidence="2">
    <location>
        <begin position="25"/>
        <end position="191"/>
    </location>
</feature>
<dbReference type="SMART" id="SM00867">
    <property type="entry name" value="YceI"/>
    <property type="match status" value="1"/>
</dbReference>
<dbReference type="Proteomes" id="UP001143486">
    <property type="component" value="Unassembled WGS sequence"/>
</dbReference>
<dbReference type="InterPro" id="IPR007372">
    <property type="entry name" value="Lipid/polyisoprenoid-bd_YceI"/>
</dbReference>
<dbReference type="Pfam" id="PF04264">
    <property type="entry name" value="YceI"/>
    <property type="match status" value="1"/>
</dbReference>
<protein>
    <submittedName>
        <fullName evidence="3">Polyisoprenoid-binding protein</fullName>
    </submittedName>
</protein>
<evidence type="ECO:0000313" key="3">
    <source>
        <dbReference type="EMBL" id="GLK53969.1"/>
    </source>
</evidence>
<evidence type="ECO:0000256" key="1">
    <source>
        <dbReference type="SAM" id="SignalP"/>
    </source>
</evidence>
<name>A0A9W6MQF8_9PROT</name>
<dbReference type="PANTHER" id="PTHR34406:SF1">
    <property type="entry name" value="PROTEIN YCEI"/>
    <property type="match status" value="1"/>
</dbReference>
<dbReference type="PANTHER" id="PTHR34406">
    <property type="entry name" value="PROTEIN YCEI"/>
    <property type="match status" value="1"/>
</dbReference>
<accession>A0A9W6MQF8</accession>
<keyword evidence="4" id="KW-1185">Reference proteome</keyword>
<feature type="chain" id="PRO_5040980347" evidence="1">
    <location>
        <begin position="22"/>
        <end position="194"/>
    </location>
</feature>
<comment type="caution">
    <text evidence="3">The sequence shown here is derived from an EMBL/GenBank/DDBJ whole genome shotgun (WGS) entry which is preliminary data.</text>
</comment>
<dbReference type="SUPFAM" id="SSF101874">
    <property type="entry name" value="YceI-like"/>
    <property type="match status" value="1"/>
</dbReference>
<organism evidence="3 4">
    <name type="scientific">Maricaulis virginensis</name>
    <dbReference type="NCBI Taxonomy" id="144022"/>
    <lineage>
        <taxon>Bacteria</taxon>
        <taxon>Pseudomonadati</taxon>
        <taxon>Pseudomonadota</taxon>
        <taxon>Alphaproteobacteria</taxon>
        <taxon>Maricaulales</taxon>
        <taxon>Maricaulaceae</taxon>
        <taxon>Maricaulis</taxon>
    </lineage>
</organism>
<dbReference type="Gene3D" id="2.40.128.110">
    <property type="entry name" value="Lipid/polyisoprenoid-binding, YceI-like"/>
    <property type="match status" value="1"/>
</dbReference>
<dbReference type="InterPro" id="IPR036761">
    <property type="entry name" value="TTHA0802/YceI-like_sf"/>
</dbReference>
<dbReference type="RefSeq" id="WP_271188301.1">
    <property type="nucleotide sequence ID" value="NZ_BSFE01000016.1"/>
</dbReference>
<feature type="signal peptide" evidence="1">
    <location>
        <begin position="1"/>
        <end position="21"/>
    </location>
</feature>
<reference evidence="3" key="1">
    <citation type="journal article" date="2014" name="Int. J. Syst. Evol. Microbiol.">
        <title>Complete genome sequence of Corynebacterium casei LMG S-19264T (=DSM 44701T), isolated from a smear-ripened cheese.</title>
        <authorList>
            <consortium name="US DOE Joint Genome Institute (JGI-PGF)"/>
            <person name="Walter F."/>
            <person name="Albersmeier A."/>
            <person name="Kalinowski J."/>
            <person name="Ruckert C."/>
        </authorList>
    </citation>
    <scope>NUCLEOTIDE SEQUENCE</scope>
    <source>
        <strain evidence="3">VKM B-1513</strain>
    </source>
</reference>
<reference evidence="3" key="2">
    <citation type="submission" date="2023-01" db="EMBL/GenBank/DDBJ databases">
        <authorList>
            <person name="Sun Q."/>
            <person name="Evtushenko L."/>
        </authorList>
    </citation>
    <scope>NUCLEOTIDE SEQUENCE</scope>
    <source>
        <strain evidence="3">VKM B-1513</strain>
    </source>
</reference>
<evidence type="ECO:0000313" key="4">
    <source>
        <dbReference type="Proteomes" id="UP001143486"/>
    </source>
</evidence>
<gene>
    <name evidence="3" type="ORF">GCM10017621_34770</name>
</gene>
<keyword evidence="1" id="KW-0732">Signal</keyword>
<proteinExistence type="predicted"/>